<reference evidence="7 8" key="1">
    <citation type="submission" date="2017-10" db="EMBL/GenBank/DDBJ databases">
        <title>Sequencing the genomes of 1000 actinobacteria strains.</title>
        <authorList>
            <person name="Klenk H.-P."/>
        </authorList>
    </citation>
    <scope>NUCLEOTIDE SEQUENCE [LARGE SCALE GENOMIC DNA]</scope>
    <source>
        <strain evidence="7 8">DSM 18966</strain>
    </source>
</reference>
<dbReference type="PANTHER" id="PTHR37422">
    <property type="entry name" value="TEICHURONIC ACID BIOSYNTHESIS PROTEIN TUAE"/>
    <property type="match status" value="1"/>
</dbReference>
<dbReference type="InterPro" id="IPR051533">
    <property type="entry name" value="WaaL-like"/>
</dbReference>
<evidence type="ECO:0000256" key="5">
    <source>
        <dbReference type="SAM" id="Phobius"/>
    </source>
</evidence>
<dbReference type="InterPro" id="IPR007016">
    <property type="entry name" value="O-antigen_ligase-rel_domated"/>
</dbReference>
<evidence type="ECO:0000259" key="6">
    <source>
        <dbReference type="Pfam" id="PF04932"/>
    </source>
</evidence>
<evidence type="ECO:0000256" key="2">
    <source>
        <dbReference type="ARBA" id="ARBA00022692"/>
    </source>
</evidence>
<dbReference type="Pfam" id="PF04932">
    <property type="entry name" value="Wzy_C"/>
    <property type="match status" value="1"/>
</dbReference>
<feature type="transmembrane region" description="Helical" evidence="5">
    <location>
        <begin position="356"/>
        <end position="380"/>
    </location>
</feature>
<dbReference type="GO" id="GO:0016874">
    <property type="term" value="F:ligase activity"/>
    <property type="evidence" value="ECO:0007669"/>
    <property type="project" value="UniProtKB-KW"/>
</dbReference>
<comment type="caution">
    <text evidence="7">The sequence shown here is derived from an EMBL/GenBank/DDBJ whole genome shotgun (WGS) entry which is preliminary data.</text>
</comment>
<evidence type="ECO:0000256" key="1">
    <source>
        <dbReference type="ARBA" id="ARBA00004141"/>
    </source>
</evidence>
<feature type="domain" description="O-antigen ligase-related" evidence="6">
    <location>
        <begin position="241"/>
        <end position="368"/>
    </location>
</feature>
<organism evidence="7 8">
    <name type="scientific">Sanguibacter antarcticus</name>
    <dbReference type="NCBI Taxonomy" id="372484"/>
    <lineage>
        <taxon>Bacteria</taxon>
        <taxon>Bacillati</taxon>
        <taxon>Actinomycetota</taxon>
        <taxon>Actinomycetes</taxon>
        <taxon>Micrococcales</taxon>
        <taxon>Sanguibacteraceae</taxon>
        <taxon>Sanguibacter</taxon>
    </lineage>
</organism>
<feature type="transmembrane region" description="Helical" evidence="5">
    <location>
        <begin position="115"/>
        <end position="136"/>
    </location>
</feature>
<evidence type="ECO:0000313" key="8">
    <source>
        <dbReference type="Proteomes" id="UP000225548"/>
    </source>
</evidence>
<dbReference type="PANTHER" id="PTHR37422:SF13">
    <property type="entry name" value="LIPOPOLYSACCHARIDE BIOSYNTHESIS PROTEIN PA4999-RELATED"/>
    <property type="match status" value="1"/>
</dbReference>
<keyword evidence="8" id="KW-1185">Reference proteome</keyword>
<dbReference type="GO" id="GO:0016020">
    <property type="term" value="C:membrane"/>
    <property type="evidence" value="ECO:0007669"/>
    <property type="project" value="UniProtKB-SubCell"/>
</dbReference>
<proteinExistence type="predicted"/>
<feature type="transmembrane region" description="Helical" evidence="5">
    <location>
        <begin position="12"/>
        <end position="31"/>
    </location>
</feature>
<accession>A0A2A9DZX1</accession>
<feature type="transmembrane region" description="Helical" evidence="5">
    <location>
        <begin position="142"/>
        <end position="160"/>
    </location>
</feature>
<feature type="transmembrane region" description="Helical" evidence="5">
    <location>
        <begin position="230"/>
        <end position="248"/>
    </location>
</feature>
<evidence type="ECO:0000313" key="7">
    <source>
        <dbReference type="EMBL" id="PFG32337.1"/>
    </source>
</evidence>
<dbReference type="Proteomes" id="UP000225548">
    <property type="component" value="Unassembled WGS sequence"/>
</dbReference>
<feature type="transmembrane region" description="Helical" evidence="5">
    <location>
        <begin position="84"/>
        <end position="103"/>
    </location>
</feature>
<name>A0A2A9DZX1_9MICO</name>
<dbReference type="EMBL" id="PDJG01000001">
    <property type="protein sequence ID" value="PFG32337.1"/>
    <property type="molecule type" value="Genomic_DNA"/>
</dbReference>
<dbReference type="RefSeq" id="WP_143556661.1">
    <property type="nucleotide sequence ID" value="NZ_PDJG01000001.1"/>
</dbReference>
<protein>
    <submittedName>
        <fullName evidence="7">O-antigen ligase-like membrane protein</fullName>
    </submittedName>
</protein>
<keyword evidence="4 5" id="KW-0472">Membrane</keyword>
<gene>
    <name evidence="7" type="ORF">ATL42_0161</name>
</gene>
<keyword evidence="3 5" id="KW-1133">Transmembrane helix</keyword>
<keyword evidence="7" id="KW-0436">Ligase</keyword>
<sequence>MSADRLLRAVPAHLVPFVVCAVLATVVVSVVVVVDPMLGVAAAALVVVLALTATEPATLPVLALPTIIVVARVGGGGADGEGGVDLSVSDLVLFVAFWAALLLRTHPLSREMRSLVWFSAFYQASTLFTVLVNPYTANAVEWFHAWLQVGGALLVGWSIGRAGRGNVALGLFLWAAAVCAAAAITQAVVDLAATGTWSPVYLEWPLDMHKNLLGGVLATAALIVYQRPTWLGWSTTWTVPAFCLFSAGLLASQSRQAILGLAIVTVVVVLRHEPGRRRRSPVILVAIVSALALVWSTTSAQLTDGNEFNSANQRLAWYADSLRLWQDQPFFGAGLRWWTTGRTSYGFQPPNAELEVLTSAGAVGLVGFLVLFVGVLVVLWRANPAYGTLAFCVVLGRFVQGQLDFFWVAAQVPMPFVVAGICVGALARAEEHGDPLADALATAGAPTTTQEAHR</sequence>
<keyword evidence="2 5" id="KW-0812">Transmembrane</keyword>
<dbReference type="OrthoDB" id="3837781at2"/>
<dbReference type="AlphaFoldDB" id="A0A2A9DZX1"/>
<evidence type="ECO:0000256" key="3">
    <source>
        <dbReference type="ARBA" id="ARBA00022989"/>
    </source>
</evidence>
<feature type="transmembrane region" description="Helical" evidence="5">
    <location>
        <begin position="282"/>
        <end position="302"/>
    </location>
</feature>
<evidence type="ECO:0000256" key="4">
    <source>
        <dbReference type="ARBA" id="ARBA00023136"/>
    </source>
</evidence>
<feature type="transmembrane region" description="Helical" evidence="5">
    <location>
        <begin position="167"/>
        <end position="188"/>
    </location>
</feature>
<comment type="subcellular location">
    <subcellularLocation>
        <location evidence="1">Membrane</location>
        <topology evidence="1">Multi-pass membrane protein</topology>
    </subcellularLocation>
</comment>